<dbReference type="EMBL" id="JAGTJR010000004">
    <property type="protein sequence ID" value="KAH7061489.1"/>
    <property type="molecule type" value="Genomic_DNA"/>
</dbReference>
<feature type="region of interest" description="Disordered" evidence="1">
    <location>
        <begin position="229"/>
        <end position="266"/>
    </location>
</feature>
<evidence type="ECO:0000313" key="3">
    <source>
        <dbReference type="EMBL" id="KAH7061489.1"/>
    </source>
</evidence>
<sequence length="325" mass="34664">MPRHGFGKKKGGYKGPVPGPEGNGEANDHQQTSASQKPAKKPPLTHFLCVPLVTAESRPQLQESLGRFKDDHGPDADLGDGVGVAAAADGEQQAREIPGIPGKGIRPVGTLHLTLGVMSLMSQERLQEAVSLLQSLDLAEMLIAITSSGSTSVLSDPLVISLKSLVSMHPPRKTSILYARPEDPTNRLHPFCDALRALFTKKGLMVEDTRPLKLHATVVNTIYAKAEGRHGKAHRNGQTTTVEPFPGEAPGAPPDTSSGHGPNARAPIRIDATDLLPRYADFLWADGIRVGKIAICKMGAKKIVGEKGDVVDEEYEEVAAAEIKL</sequence>
<comment type="caution">
    <text evidence="3">The sequence shown here is derived from an EMBL/GenBank/DDBJ whole genome shotgun (WGS) entry which is preliminary data.</text>
</comment>
<feature type="compositionally biased region" description="Basic residues" evidence="1">
    <location>
        <begin position="1"/>
        <end position="12"/>
    </location>
</feature>
<keyword evidence="4" id="KW-1185">Reference proteome</keyword>
<gene>
    <name evidence="3" type="ORF">B0J12DRAFT_565278</name>
</gene>
<reference evidence="3 4" key="1">
    <citation type="journal article" date="2021" name="Nat. Commun.">
        <title>Genetic determinants of endophytism in the Arabidopsis root mycobiome.</title>
        <authorList>
            <person name="Mesny F."/>
            <person name="Miyauchi S."/>
            <person name="Thiergart T."/>
            <person name="Pickel B."/>
            <person name="Atanasova L."/>
            <person name="Karlsson M."/>
            <person name="Huettel B."/>
            <person name="Barry K.W."/>
            <person name="Haridas S."/>
            <person name="Chen C."/>
            <person name="Bauer D."/>
            <person name="Andreopoulos W."/>
            <person name="Pangilinan J."/>
            <person name="LaButti K."/>
            <person name="Riley R."/>
            <person name="Lipzen A."/>
            <person name="Clum A."/>
            <person name="Drula E."/>
            <person name="Henrissat B."/>
            <person name="Kohler A."/>
            <person name="Grigoriev I.V."/>
            <person name="Martin F.M."/>
            <person name="Hacquard S."/>
        </authorList>
    </citation>
    <scope>NUCLEOTIDE SEQUENCE [LARGE SCALE GENOMIC DNA]</scope>
    <source>
        <strain evidence="3 4">MPI-SDFR-AT-0080</strain>
    </source>
</reference>
<dbReference type="Gene3D" id="3.90.1140.10">
    <property type="entry name" value="Cyclic phosphodiesterase"/>
    <property type="match status" value="1"/>
</dbReference>
<protein>
    <submittedName>
        <fullName evidence="3">AKAP7 2'5' RNA ligase-like domain-containing protein</fullName>
    </submittedName>
</protein>
<evidence type="ECO:0000313" key="4">
    <source>
        <dbReference type="Proteomes" id="UP000774617"/>
    </source>
</evidence>
<evidence type="ECO:0000259" key="2">
    <source>
        <dbReference type="Pfam" id="PF10469"/>
    </source>
</evidence>
<feature type="domain" description="A-kinase anchor protein 7-like phosphoesterase" evidence="2">
    <location>
        <begin position="45"/>
        <end position="302"/>
    </location>
</feature>
<dbReference type="Pfam" id="PF10469">
    <property type="entry name" value="AKAP7_NLS"/>
    <property type="match status" value="1"/>
</dbReference>
<name>A0ABQ8GS16_9PEZI</name>
<proteinExistence type="predicted"/>
<evidence type="ECO:0000256" key="1">
    <source>
        <dbReference type="SAM" id="MobiDB-lite"/>
    </source>
</evidence>
<dbReference type="InterPro" id="IPR009210">
    <property type="entry name" value="ASCC1"/>
</dbReference>
<accession>A0ABQ8GS16</accession>
<dbReference type="PANTHER" id="PTHR13360:SF1">
    <property type="entry name" value="ACTIVATING SIGNAL COINTEGRATOR 1 COMPLEX SUBUNIT 1"/>
    <property type="match status" value="1"/>
</dbReference>
<dbReference type="Proteomes" id="UP000774617">
    <property type="component" value="Unassembled WGS sequence"/>
</dbReference>
<organism evidence="3 4">
    <name type="scientific">Macrophomina phaseolina</name>
    <dbReference type="NCBI Taxonomy" id="35725"/>
    <lineage>
        <taxon>Eukaryota</taxon>
        <taxon>Fungi</taxon>
        <taxon>Dikarya</taxon>
        <taxon>Ascomycota</taxon>
        <taxon>Pezizomycotina</taxon>
        <taxon>Dothideomycetes</taxon>
        <taxon>Dothideomycetes incertae sedis</taxon>
        <taxon>Botryosphaeriales</taxon>
        <taxon>Botryosphaeriaceae</taxon>
        <taxon>Macrophomina</taxon>
    </lineage>
</organism>
<feature type="region of interest" description="Disordered" evidence="1">
    <location>
        <begin position="1"/>
        <end position="43"/>
    </location>
</feature>
<dbReference type="InterPro" id="IPR019510">
    <property type="entry name" value="AKAP7-like_phosphoesterase"/>
</dbReference>
<dbReference type="PANTHER" id="PTHR13360">
    <property type="entry name" value="ACTIVATING SIGNAL COINTEGRATOR 1 COMPLEX SUBUNIT 1"/>
    <property type="match status" value="1"/>
</dbReference>